<dbReference type="STRING" id="395961.Cyan7425_1169"/>
<gene>
    <name evidence="4" type="ordered locus">Cyan7425_1169</name>
</gene>
<dbReference type="Pfam" id="PF17938">
    <property type="entry name" value="TetR_C_29"/>
    <property type="match status" value="1"/>
</dbReference>
<name>B8HLR3_CYAP4</name>
<dbReference type="InterPro" id="IPR050109">
    <property type="entry name" value="HTH-type_TetR-like_transc_reg"/>
</dbReference>
<evidence type="ECO:0000259" key="3">
    <source>
        <dbReference type="PROSITE" id="PS50977"/>
    </source>
</evidence>
<feature type="domain" description="HTH tetR-type" evidence="3">
    <location>
        <begin position="15"/>
        <end position="75"/>
    </location>
</feature>
<feature type="DNA-binding region" description="H-T-H motif" evidence="2">
    <location>
        <begin position="38"/>
        <end position="57"/>
    </location>
</feature>
<dbReference type="PANTHER" id="PTHR30328">
    <property type="entry name" value="TRANSCRIPTIONAL REPRESSOR"/>
    <property type="match status" value="1"/>
</dbReference>
<dbReference type="Pfam" id="PF00440">
    <property type="entry name" value="TetR_N"/>
    <property type="match status" value="1"/>
</dbReference>
<dbReference type="OrthoDB" id="9800152at2"/>
<evidence type="ECO:0000313" key="4">
    <source>
        <dbReference type="EMBL" id="ACL43551.1"/>
    </source>
</evidence>
<keyword evidence="1 2" id="KW-0238">DNA-binding</keyword>
<dbReference type="eggNOG" id="COG1309">
    <property type="taxonomic scope" value="Bacteria"/>
</dbReference>
<dbReference type="InterPro" id="IPR001647">
    <property type="entry name" value="HTH_TetR"/>
</dbReference>
<accession>B8HLR3</accession>
<dbReference type="SUPFAM" id="SSF48498">
    <property type="entry name" value="Tetracyclin repressor-like, C-terminal domain"/>
    <property type="match status" value="1"/>
</dbReference>
<sequence>MISSSSSGRSVRDPEATKQQILDAAEAEFSRRGLQGGRIEAIARSAGITTAMIHYYFENKEGLYKSVLRRPALEACEAIAPLQLEKLPPKVALEKFIRTVIAYEAAHPQRCMLWFQEANQNQGEYFKLLTGHWADAIGPLIDILERGMAEGSFRALDPWLTTVHILGACIFYFNIHENWKHLMPEVDRLSPAVVEQHAQESVRLILAGILNHKF</sequence>
<evidence type="ECO:0000256" key="1">
    <source>
        <dbReference type="ARBA" id="ARBA00023125"/>
    </source>
</evidence>
<protein>
    <submittedName>
        <fullName evidence="4">Transcriptional regulator, TetR family</fullName>
    </submittedName>
</protein>
<reference evidence="4" key="1">
    <citation type="submission" date="2009-01" db="EMBL/GenBank/DDBJ databases">
        <title>Complete sequence of chromosome Cyanothece sp. PCC 7425.</title>
        <authorList>
            <consortium name="US DOE Joint Genome Institute"/>
            <person name="Lucas S."/>
            <person name="Copeland A."/>
            <person name="Lapidus A."/>
            <person name="Glavina del Rio T."/>
            <person name="Dalin E."/>
            <person name="Tice H."/>
            <person name="Bruce D."/>
            <person name="Goodwin L."/>
            <person name="Pitluck S."/>
            <person name="Sims D."/>
            <person name="Meineke L."/>
            <person name="Brettin T."/>
            <person name="Detter J.C."/>
            <person name="Han C."/>
            <person name="Larimer F."/>
            <person name="Land M."/>
            <person name="Hauser L."/>
            <person name="Kyrpides N."/>
            <person name="Ovchinnikova G."/>
            <person name="Liberton M."/>
            <person name="Stoeckel J."/>
            <person name="Banerjee A."/>
            <person name="Singh A."/>
            <person name="Page L."/>
            <person name="Sato H."/>
            <person name="Zhao L."/>
            <person name="Sherman L."/>
            <person name="Pakrasi H."/>
            <person name="Richardson P."/>
        </authorList>
    </citation>
    <scope>NUCLEOTIDE SEQUENCE</scope>
    <source>
        <strain evidence="4">PCC 7425</strain>
    </source>
</reference>
<dbReference type="InterPro" id="IPR009057">
    <property type="entry name" value="Homeodomain-like_sf"/>
</dbReference>
<proteinExistence type="predicted"/>
<dbReference type="InterPro" id="IPR041474">
    <property type="entry name" value="NicS_C"/>
</dbReference>
<dbReference type="KEGG" id="cyn:Cyan7425_1169"/>
<evidence type="ECO:0000256" key="2">
    <source>
        <dbReference type="PROSITE-ProRule" id="PRU00335"/>
    </source>
</evidence>
<dbReference type="AlphaFoldDB" id="B8HLR3"/>
<dbReference type="GO" id="GO:0003677">
    <property type="term" value="F:DNA binding"/>
    <property type="evidence" value="ECO:0007669"/>
    <property type="project" value="UniProtKB-UniRule"/>
</dbReference>
<dbReference type="Gene3D" id="1.10.357.10">
    <property type="entry name" value="Tetracycline Repressor, domain 2"/>
    <property type="match status" value="1"/>
</dbReference>
<dbReference type="HOGENOM" id="CLU_069356_1_2_3"/>
<organism evidence="4">
    <name type="scientific">Cyanothece sp. (strain PCC 7425 / ATCC 29141)</name>
    <dbReference type="NCBI Taxonomy" id="395961"/>
    <lineage>
        <taxon>Bacteria</taxon>
        <taxon>Bacillati</taxon>
        <taxon>Cyanobacteriota</taxon>
        <taxon>Cyanophyceae</taxon>
        <taxon>Gomontiellales</taxon>
        <taxon>Cyanothecaceae</taxon>
        <taxon>Cyanothece</taxon>
    </lineage>
</organism>
<dbReference type="PANTHER" id="PTHR30328:SF54">
    <property type="entry name" value="HTH-TYPE TRANSCRIPTIONAL REPRESSOR SCO4008"/>
    <property type="match status" value="1"/>
</dbReference>
<dbReference type="EMBL" id="CP001344">
    <property type="protein sequence ID" value="ACL43551.1"/>
    <property type="molecule type" value="Genomic_DNA"/>
</dbReference>
<dbReference type="PROSITE" id="PS50977">
    <property type="entry name" value="HTH_TETR_2"/>
    <property type="match status" value="1"/>
</dbReference>
<dbReference type="SUPFAM" id="SSF46689">
    <property type="entry name" value="Homeodomain-like"/>
    <property type="match status" value="1"/>
</dbReference>
<dbReference type="PRINTS" id="PR00455">
    <property type="entry name" value="HTHTETR"/>
</dbReference>
<dbReference type="InterPro" id="IPR036271">
    <property type="entry name" value="Tet_transcr_reg_TetR-rel_C_sf"/>
</dbReference>
<dbReference type="GO" id="GO:0006355">
    <property type="term" value="P:regulation of DNA-templated transcription"/>
    <property type="evidence" value="ECO:0007669"/>
    <property type="project" value="UniProtKB-ARBA"/>
</dbReference>